<sequence>MTQLPLLRASLACAASLVLAACVPSTQTPSTTPSAPMPGDVPGASYARLGESVYVDGPKVTPLEVLEDSRCPTDVQCIQAGQVRLKVRIDLGSGSQMRIFTLPGKDGSNVQHIADGAMELISVTPERTSSEALALANYRFGFTFAGGL</sequence>
<comment type="caution">
    <text evidence="2">The sequence shown here is derived from an EMBL/GenBank/DDBJ whole genome shotgun (WGS) entry which is preliminary data.</text>
</comment>
<evidence type="ECO:0000313" key="3">
    <source>
        <dbReference type="Proteomes" id="UP000460561"/>
    </source>
</evidence>
<dbReference type="EMBL" id="WTYQ01000001">
    <property type="protein sequence ID" value="MXP25387.1"/>
    <property type="molecule type" value="Genomic_DNA"/>
</dbReference>
<feature type="chain" id="PRO_5032397173" description="Lipoprotein" evidence="1">
    <location>
        <begin position="21"/>
        <end position="148"/>
    </location>
</feature>
<evidence type="ECO:0000313" key="2">
    <source>
        <dbReference type="EMBL" id="MXP25387.1"/>
    </source>
</evidence>
<proteinExistence type="predicted"/>
<protein>
    <recommendedName>
        <fullName evidence="4">Lipoprotein</fullName>
    </recommendedName>
</protein>
<feature type="signal peptide" evidence="1">
    <location>
        <begin position="1"/>
        <end position="20"/>
    </location>
</feature>
<dbReference type="AlphaFoldDB" id="A0A845A781"/>
<dbReference type="OrthoDB" id="163809at2"/>
<evidence type="ECO:0008006" key="4">
    <source>
        <dbReference type="Google" id="ProtNLM"/>
    </source>
</evidence>
<dbReference type="Proteomes" id="UP000460561">
    <property type="component" value="Unassembled WGS sequence"/>
</dbReference>
<accession>A0A845A781</accession>
<keyword evidence="3" id="KW-1185">Reference proteome</keyword>
<evidence type="ECO:0000256" key="1">
    <source>
        <dbReference type="SAM" id="SignalP"/>
    </source>
</evidence>
<reference evidence="2 3" key="1">
    <citation type="submission" date="2019-12" db="EMBL/GenBank/DDBJ databases">
        <title>Genomic-based taxomic classification of the family Erythrobacteraceae.</title>
        <authorList>
            <person name="Xu L."/>
        </authorList>
    </citation>
    <scope>NUCLEOTIDE SEQUENCE [LARGE SCALE GENOMIC DNA]</scope>
    <source>
        <strain evidence="2 3">DSM 18604</strain>
    </source>
</reference>
<keyword evidence="1" id="KW-0732">Signal</keyword>
<dbReference type="RefSeq" id="WP_160738514.1">
    <property type="nucleotide sequence ID" value="NZ_WTYQ01000001.1"/>
</dbReference>
<gene>
    <name evidence="2" type="ORF">GRI39_04915</name>
</gene>
<organism evidence="2 3">
    <name type="scientific">Altericroceibacterium indicum</name>
    <dbReference type="NCBI Taxonomy" id="374177"/>
    <lineage>
        <taxon>Bacteria</taxon>
        <taxon>Pseudomonadati</taxon>
        <taxon>Pseudomonadota</taxon>
        <taxon>Alphaproteobacteria</taxon>
        <taxon>Sphingomonadales</taxon>
        <taxon>Erythrobacteraceae</taxon>
        <taxon>Altericroceibacterium</taxon>
    </lineage>
</organism>
<name>A0A845A781_9SPHN</name>